<keyword evidence="6" id="KW-0449">Lipoprotein</keyword>
<evidence type="ECO:0000256" key="2">
    <source>
        <dbReference type="ARBA" id="ARBA00022475"/>
    </source>
</evidence>
<keyword evidence="5" id="KW-0564">Palmitate</keyword>
<evidence type="ECO:0000256" key="7">
    <source>
        <dbReference type="SAM" id="SignalP"/>
    </source>
</evidence>
<keyword evidence="9" id="KW-1185">Reference proteome</keyword>
<evidence type="ECO:0000313" key="8">
    <source>
        <dbReference type="EMBL" id="AOZ04821.1"/>
    </source>
</evidence>
<dbReference type="RefSeq" id="WP_071010719.1">
    <property type="nucleotide sequence ID" value="NZ_CP017754.1"/>
</dbReference>
<evidence type="ECO:0000256" key="5">
    <source>
        <dbReference type="ARBA" id="ARBA00023139"/>
    </source>
</evidence>
<dbReference type="InterPro" id="IPR012556">
    <property type="entry name" value="Entericidin"/>
</dbReference>
<keyword evidence="4" id="KW-0472">Membrane</keyword>
<reference evidence="8 9" key="1">
    <citation type="submission" date="2016-10" db="EMBL/GenBank/DDBJ databases">
        <title>Complete genome sequences of three Cupriavidus strains isolated from various Malaysian environments.</title>
        <authorList>
            <person name="Abdullah A.A.-A."/>
            <person name="Shafie N.A.H."/>
            <person name="Lau N.S."/>
        </authorList>
    </citation>
    <scope>NUCLEOTIDE SEQUENCE [LARGE SCALE GENOMIC DNA]</scope>
    <source>
        <strain evidence="8 9">USMAA1020</strain>
    </source>
</reference>
<accession>A0ABM6F187</accession>
<dbReference type="PROSITE" id="PS51257">
    <property type="entry name" value="PROKAR_LIPOPROTEIN"/>
    <property type="match status" value="1"/>
</dbReference>
<feature type="signal peptide" evidence="7">
    <location>
        <begin position="1"/>
        <end position="23"/>
    </location>
</feature>
<evidence type="ECO:0000256" key="4">
    <source>
        <dbReference type="ARBA" id="ARBA00023136"/>
    </source>
</evidence>
<keyword evidence="3 7" id="KW-0732">Signal</keyword>
<name>A0ABM6F187_9BURK</name>
<evidence type="ECO:0000256" key="1">
    <source>
        <dbReference type="ARBA" id="ARBA00010296"/>
    </source>
</evidence>
<dbReference type="Proteomes" id="UP000177515">
    <property type="component" value="Chromosome 1"/>
</dbReference>
<evidence type="ECO:0000256" key="3">
    <source>
        <dbReference type="ARBA" id="ARBA00022729"/>
    </source>
</evidence>
<protein>
    <submittedName>
        <fullName evidence="8">Entericidin</fullName>
    </submittedName>
</protein>
<sequence length="47" mass="5034">MRKVLAWFALAGVVVLTGCNTMAGAGKDIQRGGEKMEDAAHDVKQKM</sequence>
<evidence type="ECO:0000313" key="9">
    <source>
        <dbReference type="Proteomes" id="UP000177515"/>
    </source>
</evidence>
<dbReference type="EMBL" id="CP017754">
    <property type="protein sequence ID" value="AOZ04821.1"/>
    <property type="molecule type" value="Genomic_DNA"/>
</dbReference>
<feature type="chain" id="PRO_5045240104" evidence="7">
    <location>
        <begin position="24"/>
        <end position="47"/>
    </location>
</feature>
<organism evidence="8 9">
    <name type="scientific">Cupriavidus malaysiensis</name>
    <dbReference type="NCBI Taxonomy" id="367825"/>
    <lineage>
        <taxon>Bacteria</taxon>
        <taxon>Pseudomonadati</taxon>
        <taxon>Pseudomonadota</taxon>
        <taxon>Betaproteobacteria</taxon>
        <taxon>Burkholderiales</taxon>
        <taxon>Burkholderiaceae</taxon>
        <taxon>Cupriavidus</taxon>
    </lineage>
</organism>
<comment type="similarity">
    <text evidence="1">Belongs to the EcnA/EcnB lipoprotein family.</text>
</comment>
<keyword evidence="2" id="KW-1003">Cell membrane</keyword>
<gene>
    <name evidence="8" type="ORF">BKK80_02490</name>
</gene>
<proteinExistence type="inferred from homology"/>
<dbReference type="Pfam" id="PF08085">
    <property type="entry name" value="Entericidin"/>
    <property type="match status" value="1"/>
</dbReference>
<evidence type="ECO:0000256" key="6">
    <source>
        <dbReference type="ARBA" id="ARBA00023288"/>
    </source>
</evidence>